<reference evidence="1 2" key="1">
    <citation type="journal article" date="2020" name="Phytopathology">
        <title>Genome Sequence Resources of Colletotrichum truncatum, C. plurivorum, C. musicola, and C. sojae: Four Species Pathogenic to Soybean (Glycine max).</title>
        <authorList>
            <person name="Rogerio F."/>
            <person name="Boufleur T.R."/>
            <person name="Ciampi-Guillardi M."/>
            <person name="Sukno S.A."/>
            <person name="Thon M.R."/>
            <person name="Massola Junior N.S."/>
            <person name="Baroncelli R."/>
        </authorList>
    </citation>
    <scope>NUCLEOTIDE SEQUENCE [LARGE SCALE GENOMIC DNA]</scope>
    <source>
        <strain evidence="1 2">CMES1059</strain>
    </source>
</reference>
<protein>
    <submittedName>
        <fullName evidence="1">Uncharacterized protein</fullName>
    </submittedName>
</protein>
<accession>A0ACC3YLQ1</accession>
<sequence length="194" mass="21976">MMVIRPSTSGGEGIFCPVSTIYNELAANRPDLLCDLAEPDWPFDWPRARDGSLVRRPVMFLGERSAAAEMIFSRGALIRSHHGFRPGHVPPLTRRQGAALDALQLIAEEAAYRVQYETGDLVFFNNRRVLHGREAFRDEDDGLGKRHLLRLWLRDAELAGTPPFPLGRVWLDRFDETAIKGSDDTRWPLIPVED</sequence>
<comment type="caution">
    <text evidence="1">The sequence shown here is derived from an EMBL/GenBank/DDBJ whole genome shotgun (WGS) entry which is preliminary data.</text>
</comment>
<organism evidence="1 2">
    <name type="scientific">Colletotrichum truncatum</name>
    <name type="common">Anthracnose fungus</name>
    <name type="synonym">Colletotrichum capsici</name>
    <dbReference type="NCBI Taxonomy" id="5467"/>
    <lineage>
        <taxon>Eukaryota</taxon>
        <taxon>Fungi</taxon>
        <taxon>Dikarya</taxon>
        <taxon>Ascomycota</taxon>
        <taxon>Pezizomycotina</taxon>
        <taxon>Sordariomycetes</taxon>
        <taxon>Hypocreomycetidae</taxon>
        <taxon>Glomerellales</taxon>
        <taxon>Glomerellaceae</taxon>
        <taxon>Colletotrichum</taxon>
        <taxon>Colletotrichum truncatum species complex</taxon>
    </lineage>
</organism>
<name>A0ACC3YLQ1_COLTU</name>
<dbReference type="Proteomes" id="UP000805649">
    <property type="component" value="Unassembled WGS sequence"/>
</dbReference>
<gene>
    <name evidence="1" type="ORF">CTRU02_211793</name>
</gene>
<proteinExistence type="predicted"/>
<keyword evidence="2" id="KW-1185">Reference proteome</keyword>
<dbReference type="EMBL" id="VUJX02000008">
    <property type="protein sequence ID" value="KAL0932830.1"/>
    <property type="molecule type" value="Genomic_DNA"/>
</dbReference>
<evidence type="ECO:0000313" key="2">
    <source>
        <dbReference type="Proteomes" id="UP000805649"/>
    </source>
</evidence>
<evidence type="ECO:0000313" key="1">
    <source>
        <dbReference type="EMBL" id="KAL0932830.1"/>
    </source>
</evidence>